<dbReference type="AlphaFoldDB" id="A0A0D1Y6C5"/>
<dbReference type="Pfam" id="PF02752">
    <property type="entry name" value="Arrestin_C"/>
    <property type="match status" value="1"/>
</dbReference>
<evidence type="ECO:0000259" key="3">
    <source>
        <dbReference type="SMART" id="SM01017"/>
    </source>
</evidence>
<feature type="compositionally biased region" description="Basic and acidic residues" evidence="2">
    <location>
        <begin position="695"/>
        <end position="704"/>
    </location>
</feature>
<dbReference type="Proteomes" id="UP000053599">
    <property type="component" value="Unassembled WGS sequence"/>
</dbReference>
<dbReference type="InterPro" id="IPR014756">
    <property type="entry name" value="Ig_E-set"/>
</dbReference>
<dbReference type="PANTHER" id="PTHR11188">
    <property type="entry name" value="ARRESTIN DOMAIN CONTAINING PROTEIN"/>
    <property type="match status" value="1"/>
</dbReference>
<protein>
    <recommendedName>
        <fullName evidence="3">Arrestin C-terminal-like domain-containing protein</fullName>
    </recommendedName>
</protein>
<dbReference type="Gene3D" id="2.60.40.640">
    <property type="match status" value="2"/>
</dbReference>
<dbReference type="InterPro" id="IPR014752">
    <property type="entry name" value="Arrestin-like_C"/>
</dbReference>
<dbReference type="InterPro" id="IPR011022">
    <property type="entry name" value="Arrestin_C-like"/>
</dbReference>
<dbReference type="SUPFAM" id="SSF81296">
    <property type="entry name" value="E set domains"/>
    <property type="match status" value="1"/>
</dbReference>
<comment type="similarity">
    <text evidence="1">Belongs to the arrestin family. PalF/RIM8 subfamily.</text>
</comment>
<feature type="compositionally biased region" description="Low complexity" evidence="2">
    <location>
        <begin position="299"/>
        <end position="313"/>
    </location>
</feature>
<proteinExistence type="inferred from homology"/>
<feature type="compositionally biased region" description="Low complexity" evidence="2">
    <location>
        <begin position="261"/>
        <end position="276"/>
    </location>
</feature>
<feature type="compositionally biased region" description="Polar residues" evidence="2">
    <location>
        <begin position="223"/>
        <end position="232"/>
    </location>
</feature>
<feature type="domain" description="Arrestin C-terminal-like" evidence="3">
    <location>
        <begin position="305"/>
        <end position="472"/>
    </location>
</feature>
<dbReference type="Pfam" id="PF00339">
    <property type="entry name" value="Arrestin_N"/>
    <property type="match status" value="1"/>
</dbReference>
<feature type="region of interest" description="Disordered" evidence="2">
    <location>
        <begin position="582"/>
        <end position="740"/>
    </location>
</feature>
<dbReference type="GO" id="GO:0005886">
    <property type="term" value="C:plasma membrane"/>
    <property type="evidence" value="ECO:0007669"/>
    <property type="project" value="TreeGrafter"/>
</dbReference>
<dbReference type="GO" id="GO:0031625">
    <property type="term" value="F:ubiquitin protein ligase binding"/>
    <property type="evidence" value="ECO:0007669"/>
    <property type="project" value="TreeGrafter"/>
</dbReference>
<dbReference type="EMBL" id="KN846954">
    <property type="protein sequence ID" value="KIV78422.1"/>
    <property type="molecule type" value="Genomic_DNA"/>
</dbReference>
<dbReference type="GO" id="GO:0070086">
    <property type="term" value="P:ubiquitin-dependent endocytosis"/>
    <property type="evidence" value="ECO:0007669"/>
    <property type="project" value="TreeGrafter"/>
</dbReference>
<organism evidence="4 5">
    <name type="scientific">Exophiala sideris</name>
    <dbReference type="NCBI Taxonomy" id="1016849"/>
    <lineage>
        <taxon>Eukaryota</taxon>
        <taxon>Fungi</taxon>
        <taxon>Dikarya</taxon>
        <taxon>Ascomycota</taxon>
        <taxon>Pezizomycotina</taxon>
        <taxon>Eurotiomycetes</taxon>
        <taxon>Chaetothyriomycetidae</taxon>
        <taxon>Chaetothyriales</taxon>
        <taxon>Herpotrichiellaceae</taxon>
        <taxon>Exophiala</taxon>
    </lineage>
</organism>
<name>A0A0D1Y6C5_9EURO</name>
<dbReference type="InterPro" id="IPR011021">
    <property type="entry name" value="Arrestin-like_N"/>
</dbReference>
<feature type="compositionally biased region" description="Polar residues" evidence="2">
    <location>
        <begin position="288"/>
        <end position="298"/>
    </location>
</feature>
<dbReference type="InterPro" id="IPR050357">
    <property type="entry name" value="Arrestin_domain-protein"/>
</dbReference>
<evidence type="ECO:0000313" key="5">
    <source>
        <dbReference type="Proteomes" id="UP000053599"/>
    </source>
</evidence>
<evidence type="ECO:0000313" key="4">
    <source>
        <dbReference type="EMBL" id="KIV78422.1"/>
    </source>
</evidence>
<dbReference type="GO" id="GO:0030674">
    <property type="term" value="F:protein-macromolecule adaptor activity"/>
    <property type="evidence" value="ECO:0007669"/>
    <property type="project" value="TreeGrafter"/>
</dbReference>
<feature type="region of interest" description="Disordered" evidence="2">
    <location>
        <begin position="518"/>
        <end position="542"/>
    </location>
</feature>
<dbReference type="SMART" id="SM01017">
    <property type="entry name" value="Arrestin_C"/>
    <property type="match status" value="1"/>
</dbReference>
<feature type="compositionally biased region" description="Low complexity" evidence="2">
    <location>
        <begin position="233"/>
        <end position="250"/>
    </location>
</feature>
<feature type="compositionally biased region" description="Basic and acidic residues" evidence="2">
    <location>
        <begin position="600"/>
        <end position="610"/>
    </location>
</feature>
<dbReference type="PANTHER" id="PTHR11188:SF161">
    <property type="entry name" value="PH-RESPONSE REGULATOR PROTEIN PALF_RIM8"/>
    <property type="match status" value="1"/>
</dbReference>
<evidence type="ECO:0000256" key="2">
    <source>
        <dbReference type="SAM" id="MobiDB-lite"/>
    </source>
</evidence>
<gene>
    <name evidence="4" type="ORF">PV11_10142</name>
</gene>
<accession>A0A0D1Y6C5</accession>
<feature type="compositionally biased region" description="Low complexity" evidence="2">
    <location>
        <begin position="624"/>
        <end position="635"/>
    </location>
</feature>
<reference evidence="4 5" key="1">
    <citation type="submission" date="2015-01" db="EMBL/GenBank/DDBJ databases">
        <title>The Genome Sequence of Exophiala sideris CBS121828.</title>
        <authorList>
            <consortium name="The Broad Institute Genomics Platform"/>
            <person name="Cuomo C."/>
            <person name="de Hoog S."/>
            <person name="Gorbushina A."/>
            <person name="Stielow B."/>
            <person name="Teixiera M."/>
            <person name="Abouelleil A."/>
            <person name="Chapman S.B."/>
            <person name="Priest M."/>
            <person name="Young S.K."/>
            <person name="Wortman J."/>
            <person name="Nusbaum C."/>
            <person name="Birren B."/>
        </authorList>
    </citation>
    <scope>NUCLEOTIDE SEQUENCE [LARGE SCALE GENOMIC DNA]</scope>
    <source>
        <strain evidence="4 5">CBS 121828</strain>
    </source>
</reference>
<dbReference type="HOGENOM" id="CLU_006001_0_0_1"/>
<dbReference type="OrthoDB" id="7785529at2759"/>
<sequence>MPPESFLTTTKPAASRSRSRFSLFSQGLGKNARNLFDLAVEPEDPFRVYSPGQAVKGHVILTVAKGFDITHLVIALHGYVKVYKHQIAPGERLAIPEGVLSWKGDEKFQYHGGGLATLWQKEQTLCGSGFLKKHVYKFAFELQFPTQSLPSAIDFERGTISYMVTATVTRPTTISPTVSRSTKLKYQDSIDIASMYTPKSRVVTLEPISKRGKVKVVRPPPSLTLQNLSTAGRLTRNNTQNSTTSRSTSSAGDPPLSPAPSDDTIQSATTSTSTQSYQAPRAADPSTPKVSPQASDARSNTTSSSAQTITATTELPRHGALPGDTIPIRITITHTKTDVRGIVIATLYRQCRVDMQPTFPSEESTGAKKANHDDIYGKSRTGLGGLYFTTASPNSVFRKDLAQSSTMMVVNPATMTADIRTSLRIPDTAFPTIANVPGGMISFTYRVEVIVDLFGKLGETRLWPRLTSGDPVFTQSAESGNQLSSDWSHTILDTSQLRRMSKSVIDFPMSLVIGTHDSSRRSRQNMSFEQQAAEAPAEWQEDDMYGAQPWHRETEEQYYDDNGHPYDGYDYNYGHDSGYYPEYPGPSLDLIPPPEGQAEMDEKAQLRRQEQLLMPSEPPRDGEPSSSPAAYAPTAPVIPSSAYGDDLDGHFDETMPRTFNAAASVVSARSGDTIRPHSASPPPVPTAGGGDEPTDDKRELERQRLLAQRSAPPQEHEEQASRSQVAEAMVPSAPTIDEQDEYNVRTLNDVHMGSDLPQYER</sequence>
<feature type="compositionally biased region" description="Low complexity" evidence="2">
    <location>
        <begin position="529"/>
        <end position="538"/>
    </location>
</feature>
<feature type="region of interest" description="Disordered" evidence="2">
    <location>
        <begin position="216"/>
        <end position="320"/>
    </location>
</feature>
<dbReference type="STRING" id="1016849.A0A0D1Y6C5"/>
<evidence type="ECO:0000256" key="1">
    <source>
        <dbReference type="ARBA" id="ARBA00037950"/>
    </source>
</evidence>
<dbReference type="GO" id="GO:0005829">
    <property type="term" value="C:cytosol"/>
    <property type="evidence" value="ECO:0007669"/>
    <property type="project" value="TreeGrafter"/>
</dbReference>